<dbReference type="Proteomes" id="UP000725649">
    <property type="component" value="Unassembled WGS sequence"/>
</dbReference>
<comment type="caution">
    <text evidence="2">The sequence shown here is derived from an EMBL/GenBank/DDBJ whole genome shotgun (WGS) entry which is preliminary data.</text>
</comment>
<dbReference type="InterPro" id="IPR016181">
    <property type="entry name" value="Acyl_CoA_acyltransferase"/>
</dbReference>
<accession>A0A928HF83</accession>
<evidence type="ECO:0000313" key="3">
    <source>
        <dbReference type="Proteomes" id="UP000725649"/>
    </source>
</evidence>
<organism evidence="2 3">
    <name type="scientific">Candidatus Avelusimicrobium gallicola</name>
    <dbReference type="NCBI Taxonomy" id="2562704"/>
    <lineage>
        <taxon>Bacteria</taxon>
        <taxon>Pseudomonadati</taxon>
        <taxon>Elusimicrobiota</taxon>
        <taxon>Elusimicrobia</taxon>
        <taxon>Elusimicrobiales</taxon>
        <taxon>Elusimicrobiaceae</taxon>
        <taxon>Candidatus Avelusimicrobium</taxon>
    </lineage>
</organism>
<dbReference type="SUPFAM" id="SSF55729">
    <property type="entry name" value="Acyl-CoA N-acyltransferases (Nat)"/>
    <property type="match status" value="1"/>
</dbReference>
<evidence type="ECO:0000259" key="1">
    <source>
        <dbReference type="Pfam" id="PF00583"/>
    </source>
</evidence>
<evidence type="ECO:0000313" key="2">
    <source>
        <dbReference type="EMBL" id="MBE6421498.1"/>
    </source>
</evidence>
<dbReference type="Pfam" id="PF00583">
    <property type="entry name" value="Acetyltransf_1"/>
    <property type="match status" value="1"/>
</dbReference>
<protein>
    <submittedName>
        <fullName evidence="2">GNAT family N-acetyltransferase</fullName>
    </submittedName>
</protein>
<dbReference type="GO" id="GO:0016747">
    <property type="term" value="F:acyltransferase activity, transferring groups other than amino-acyl groups"/>
    <property type="evidence" value="ECO:0007669"/>
    <property type="project" value="InterPro"/>
</dbReference>
<dbReference type="AlphaFoldDB" id="A0A928HF83"/>
<reference evidence="2" key="1">
    <citation type="submission" date="2019-04" db="EMBL/GenBank/DDBJ databases">
        <title>Evolution of Biomass-Degrading Anaerobic Consortia Revealed by Metagenomics.</title>
        <authorList>
            <person name="Peng X."/>
        </authorList>
    </citation>
    <scope>NUCLEOTIDE SEQUENCE</scope>
    <source>
        <strain evidence="2">SIG66</strain>
    </source>
</reference>
<gene>
    <name evidence="2" type="ORF">E7027_05150</name>
</gene>
<dbReference type="EMBL" id="SUVG01000005">
    <property type="protein sequence ID" value="MBE6421498.1"/>
    <property type="molecule type" value="Genomic_DNA"/>
</dbReference>
<proteinExistence type="predicted"/>
<feature type="domain" description="N-acetyltransferase" evidence="1">
    <location>
        <begin position="25"/>
        <end position="124"/>
    </location>
</feature>
<sequence>MVRPNSARYHDEPVLIRSHISYTKTTEQDIQLGHSYVYLHDKQIVGTFFFNFGKDIEPTYAVIENGTWENDHPYGVIHRLAGDGSVKGIGTYCINWCYEQCHHLRVDTHPDNQVMQRLLIKLGFTRCGIIHVVQDNMPRITFEK</sequence>
<dbReference type="InterPro" id="IPR000182">
    <property type="entry name" value="GNAT_dom"/>
</dbReference>
<name>A0A928HF83_9BACT</name>
<dbReference type="Gene3D" id="3.40.630.30">
    <property type="match status" value="1"/>
</dbReference>